<gene>
    <name evidence="4" type="ORF">VaNZ11_010164</name>
</gene>
<evidence type="ECO:0000256" key="2">
    <source>
        <dbReference type="SAM" id="Phobius"/>
    </source>
</evidence>
<dbReference type="Pfam" id="PF22915">
    <property type="entry name" value="ARMH5"/>
    <property type="match status" value="1"/>
</dbReference>
<dbReference type="EMBL" id="BSDZ01000031">
    <property type="protein sequence ID" value="GLI66403.1"/>
    <property type="molecule type" value="Genomic_DNA"/>
</dbReference>
<evidence type="ECO:0000313" key="4">
    <source>
        <dbReference type="EMBL" id="GLI66403.1"/>
    </source>
</evidence>
<dbReference type="PANTHER" id="PTHR36793:SF1">
    <property type="entry name" value="RIBOSOMAL RNA SMALL SUBUNIT METHYLTRANSFERASE J"/>
    <property type="match status" value="1"/>
</dbReference>
<evidence type="ECO:0000313" key="5">
    <source>
        <dbReference type="Proteomes" id="UP001165090"/>
    </source>
</evidence>
<feature type="region of interest" description="Disordered" evidence="1">
    <location>
        <begin position="67"/>
        <end position="89"/>
    </location>
</feature>
<dbReference type="PANTHER" id="PTHR36793">
    <property type="entry name" value="RIBOSOMAL RNA SMALL SUBUNIT METHYLTRANSFERASE J"/>
    <property type="match status" value="1"/>
</dbReference>
<protein>
    <recommendedName>
        <fullName evidence="3">Armadillo-like repeats domain-containing protein</fullName>
    </recommendedName>
</protein>
<feature type="transmembrane region" description="Helical" evidence="2">
    <location>
        <begin position="168"/>
        <end position="189"/>
    </location>
</feature>
<reference evidence="4 5" key="1">
    <citation type="journal article" date="2023" name="IScience">
        <title>Expanded male sex-determining region conserved during the evolution of homothallism in the green alga Volvox.</title>
        <authorList>
            <person name="Yamamoto K."/>
            <person name="Matsuzaki R."/>
            <person name="Mahakham W."/>
            <person name="Heman W."/>
            <person name="Sekimoto H."/>
            <person name="Kawachi M."/>
            <person name="Minakuchi Y."/>
            <person name="Toyoda A."/>
            <person name="Nozaki H."/>
        </authorList>
    </citation>
    <scope>NUCLEOTIDE SEQUENCE [LARGE SCALE GENOMIC DNA]</scope>
    <source>
        <strain evidence="4 5">NIES-4468</strain>
    </source>
</reference>
<sequence length="451" mass="49137">MMATQRKVLREWRTDMFKHTGKALTRCFRTCPRLPTPALRLHAPMGPMLPPSTSDRSGVTLRSRATIVSSATGADQGTREEEDFTEAERGADEDAAQMVAAAQEADDEAAAKAAAAIPAETDAVAATGQRIVSEDVEEVVEQVVEPLTFQSVAARSQAFLTTTLPGKLFLGGLAAAFVGSLLLATYRAWQKANTIRAKRMRQIDRNRELVEGINKYLLTGNRAGLTPGVMRKLQRSSGFSPVEVFRKYLWYLLRERKFDQGAVEDVVTIKVGLGLTDADAGEALRERATRIYDKYGTLMLNTEGLTLAGAQRKATCTALFRKVLYLAETERLVGPAAIEPGGSGVGSVADIGKMTTGRRQQQVAAALLEPPSRRRRAGDEPGPAICFSQECEGAESFNLNAKFIFIKKTMLALCACSLRGTGIRRDMEEPMRHGMAGDESVVRKQVCAPHR</sequence>
<evidence type="ECO:0000256" key="1">
    <source>
        <dbReference type="SAM" id="MobiDB-lite"/>
    </source>
</evidence>
<comment type="caution">
    <text evidence="4">The sequence shown here is derived from an EMBL/GenBank/DDBJ whole genome shotgun (WGS) entry which is preliminary data.</text>
</comment>
<dbReference type="InterPro" id="IPR055241">
    <property type="entry name" value="Armadillo_rpt_dom"/>
</dbReference>
<dbReference type="Proteomes" id="UP001165090">
    <property type="component" value="Unassembled WGS sequence"/>
</dbReference>
<accession>A0ABQ5SAB0</accession>
<evidence type="ECO:0000259" key="3">
    <source>
        <dbReference type="Pfam" id="PF22915"/>
    </source>
</evidence>
<feature type="domain" description="Armadillo-like repeats" evidence="3">
    <location>
        <begin position="237"/>
        <end position="328"/>
    </location>
</feature>
<organism evidence="4 5">
    <name type="scientific">Volvox africanus</name>
    <dbReference type="NCBI Taxonomy" id="51714"/>
    <lineage>
        <taxon>Eukaryota</taxon>
        <taxon>Viridiplantae</taxon>
        <taxon>Chlorophyta</taxon>
        <taxon>core chlorophytes</taxon>
        <taxon>Chlorophyceae</taxon>
        <taxon>CS clade</taxon>
        <taxon>Chlamydomonadales</taxon>
        <taxon>Volvocaceae</taxon>
        <taxon>Volvox</taxon>
    </lineage>
</organism>
<keyword evidence="5" id="KW-1185">Reference proteome</keyword>
<proteinExistence type="predicted"/>
<keyword evidence="2" id="KW-1133">Transmembrane helix</keyword>
<keyword evidence="2" id="KW-0472">Membrane</keyword>
<name>A0ABQ5SAB0_9CHLO</name>
<keyword evidence="2" id="KW-0812">Transmembrane</keyword>